<dbReference type="EMBL" id="KV426126">
    <property type="protein sequence ID" value="KZV87413.1"/>
    <property type="molecule type" value="Genomic_DNA"/>
</dbReference>
<name>A0A165EPH4_EXIGL</name>
<dbReference type="AlphaFoldDB" id="A0A165EPH4"/>
<accession>A0A165EPH4</accession>
<evidence type="ECO:0000313" key="3">
    <source>
        <dbReference type="Proteomes" id="UP000077266"/>
    </source>
</evidence>
<feature type="region of interest" description="Disordered" evidence="1">
    <location>
        <begin position="173"/>
        <end position="197"/>
    </location>
</feature>
<evidence type="ECO:0000313" key="2">
    <source>
        <dbReference type="EMBL" id="KZV87413.1"/>
    </source>
</evidence>
<dbReference type="InParanoid" id="A0A165EPH4"/>
<organism evidence="2 3">
    <name type="scientific">Exidia glandulosa HHB12029</name>
    <dbReference type="NCBI Taxonomy" id="1314781"/>
    <lineage>
        <taxon>Eukaryota</taxon>
        <taxon>Fungi</taxon>
        <taxon>Dikarya</taxon>
        <taxon>Basidiomycota</taxon>
        <taxon>Agaricomycotina</taxon>
        <taxon>Agaricomycetes</taxon>
        <taxon>Auriculariales</taxon>
        <taxon>Exidiaceae</taxon>
        <taxon>Exidia</taxon>
    </lineage>
</organism>
<keyword evidence="3" id="KW-1185">Reference proteome</keyword>
<sequence>MEVLSLDERIRVTIPYNWRMSRTSKSSRCAWLLCFWVTQHQVKWLVFLSFRVCFEFSRRVSQSSGGGRNIQMSCSALDSAPSHFHCATQVQHESHPFVGDPVRSLLLWRGQVLEFREVVRGFRTWQRKHIIPSLLTRTDPLLPLRRRVCSHLRCVGSVMPSSLSIVFGGAARVDKPSNSSKSFIRQRETSPYESGAE</sequence>
<evidence type="ECO:0000256" key="1">
    <source>
        <dbReference type="SAM" id="MobiDB-lite"/>
    </source>
</evidence>
<gene>
    <name evidence="2" type="ORF">EXIGLDRAFT_202589</name>
</gene>
<proteinExistence type="predicted"/>
<reference evidence="2 3" key="1">
    <citation type="journal article" date="2016" name="Mol. Biol. Evol.">
        <title>Comparative Genomics of Early-Diverging Mushroom-Forming Fungi Provides Insights into the Origins of Lignocellulose Decay Capabilities.</title>
        <authorList>
            <person name="Nagy L.G."/>
            <person name="Riley R."/>
            <person name="Tritt A."/>
            <person name="Adam C."/>
            <person name="Daum C."/>
            <person name="Floudas D."/>
            <person name="Sun H."/>
            <person name="Yadav J.S."/>
            <person name="Pangilinan J."/>
            <person name="Larsson K.H."/>
            <person name="Matsuura K."/>
            <person name="Barry K."/>
            <person name="Labutti K."/>
            <person name="Kuo R."/>
            <person name="Ohm R.A."/>
            <person name="Bhattacharya S.S."/>
            <person name="Shirouzu T."/>
            <person name="Yoshinaga Y."/>
            <person name="Martin F.M."/>
            <person name="Grigoriev I.V."/>
            <person name="Hibbett D.S."/>
        </authorList>
    </citation>
    <scope>NUCLEOTIDE SEQUENCE [LARGE SCALE GENOMIC DNA]</scope>
    <source>
        <strain evidence="2 3">HHB12029</strain>
    </source>
</reference>
<protein>
    <submittedName>
        <fullName evidence="2">Uncharacterized protein</fullName>
    </submittedName>
</protein>
<dbReference type="Proteomes" id="UP000077266">
    <property type="component" value="Unassembled WGS sequence"/>
</dbReference>